<dbReference type="InterPro" id="IPR046484">
    <property type="entry name" value="DUF6577"/>
</dbReference>
<dbReference type="Proteomes" id="UP001230496">
    <property type="component" value="Chromosome"/>
</dbReference>
<dbReference type="EMBL" id="CP129971">
    <property type="protein sequence ID" value="WMN12989.1"/>
    <property type="molecule type" value="Genomic_DNA"/>
</dbReference>
<dbReference type="KEGG" id="msaa:QYS49_35210"/>
<accession>A0AA51RES8</accession>
<name>A0AA51RES8_9BACT</name>
<evidence type="ECO:0000313" key="1">
    <source>
        <dbReference type="EMBL" id="WMN12989.1"/>
    </source>
</evidence>
<dbReference type="Pfam" id="PF20217">
    <property type="entry name" value="DUF6577"/>
    <property type="match status" value="1"/>
</dbReference>
<keyword evidence="2" id="KW-1185">Reference proteome</keyword>
<dbReference type="RefSeq" id="WP_308351418.1">
    <property type="nucleotide sequence ID" value="NZ_CP129971.1"/>
</dbReference>
<gene>
    <name evidence="1" type="ORF">QYS49_35210</name>
</gene>
<reference evidence="1 2" key="1">
    <citation type="submission" date="2023-08" db="EMBL/GenBank/DDBJ databases">
        <title>Comparative genomics and taxonomic characterization of three novel marine species of genus Marivirga.</title>
        <authorList>
            <person name="Muhammad N."/>
            <person name="Kim S.-G."/>
        </authorList>
    </citation>
    <scope>NUCLEOTIDE SEQUENCE [LARGE SCALE GENOMIC DNA]</scope>
    <source>
        <strain evidence="1 2">BDSF4-3</strain>
    </source>
</reference>
<protein>
    <submittedName>
        <fullName evidence="1">Uncharacterized protein</fullName>
    </submittedName>
</protein>
<evidence type="ECO:0000313" key="2">
    <source>
        <dbReference type="Proteomes" id="UP001230496"/>
    </source>
</evidence>
<sequence>MPKIIENRLIEEFKERDAFSREALFDFFRYYEPDLKEGTFGWRIYDLKNKNIIKSVQRGYYTISYKPKFKPEISGEILKLAKLISERFEDVKHCIWSTDWFNEFSQHQSGKRLIIIEIEKDFIESLFYELKDNFKFDFYLNPDEKAIDFYISESKNPVIIKKLITRSPISKRTEKRIKFHTPLLEKILVDVFTESKLFYFYQGAELMHIYENALKNYTINFTKLFSYAKRRDQEQDIKQFMTNNISHLVKDVIE</sequence>
<proteinExistence type="predicted"/>
<organism evidence="1 2">
    <name type="scientific">Marivirga salinarum</name>
    <dbReference type="NCBI Taxonomy" id="3059078"/>
    <lineage>
        <taxon>Bacteria</taxon>
        <taxon>Pseudomonadati</taxon>
        <taxon>Bacteroidota</taxon>
        <taxon>Cytophagia</taxon>
        <taxon>Cytophagales</taxon>
        <taxon>Marivirgaceae</taxon>
        <taxon>Marivirga</taxon>
    </lineage>
</organism>
<dbReference type="AlphaFoldDB" id="A0AA51RES8"/>